<dbReference type="Proteomes" id="UP001497497">
    <property type="component" value="Unassembled WGS sequence"/>
</dbReference>
<protein>
    <recommendedName>
        <fullName evidence="6">HTH CENPB-type domain-containing protein</fullName>
    </recommendedName>
</protein>
<evidence type="ECO:0000256" key="1">
    <source>
        <dbReference type="SAM" id="MobiDB-lite"/>
    </source>
</evidence>
<dbReference type="AlphaFoldDB" id="A0AAV2HP71"/>
<comment type="caution">
    <text evidence="4">The sequence shown here is derived from an EMBL/GenBank/DDBJ whole genome shotgun (WGS) entry which is preliminary data.</text>
</comment>
<feature type="compositionally biased region" description="Basic and acidic residues" evidence="1">
    <location>
        <begin position="38"/>
        <end position="56"/>
    </location>
</feature>
<evidence type="ECO:0000313" key="5">
    <source>
        <dbReference type="Proteomes" id="UP001497497"/>
    </source>
</evidence>
<evidence type="ECO:0000313" key="4">
    <source>
        <dbReference type="EMBL" id="CAL1535303.1"/>
    </source>
</evidence>
<feature type="non-terminal residue" evidence="4">
    <location>
        <position position="505"/>
    </location>
</feature>
<dbReference type="Gene3D" id="1.10.10.60">
    <property type="entry name" value="Homeodomain-like"/>
    <property type="match status" value="1"/>
</dbReference>
<feature type="compositionally biased region" description="Acidic residues" evidence="1">
    <location>
        <begin position="28"/>
        <end position="37"/>
    </location>
</feature>
<dbReference type="Pfam" id="PF05225">
    <property type="entry name" value="HTH_psq"/>
    <property type="match status" value="1"/>
</dbReference>
<dbReference type="InterPro" id="IPR009057">
    <property type="entry name" value="Homeodomain-like_sf"/>
</dbReference>
<feature type="domain" description="DDE-1" evidence="2">
    <location>
        <begin position="320"/>
        <end position="420"/>
    </location>
</feature>
<evidence type="ECO:0000259" key="3">
    <source>
        <dbReference type="Pfam" id="PF05225"/>
    </source>
</evidence>
<dbReference type="SUPFAM" id="SSF46689">
    <property type="entry name" value="Homeodomain-like"/>
    <property type="match status" value="1"/>
</dbReference>
<dbReference type="GO" id="GO:0003677">
    <property type="term" value="F:DNA binding"/>
    <property type="evidence" value="ECO:0007669"/>
    <property type="project" value="InterPro"/>
</dbReference>
<sequence length="505" mass="56527">MSADLLEDDQHVSDIGLTVTVSFKDDNDIVDSQETDTSETRHIFTQDGQEASKCDQDLIEDVENSSEDEDEAGTTQEEDDDESVSEDAHSPEASSPPKIIRREKPKKIRKITVGRYNKYSPEDLRSAYEAIKFQCLSVNAASVQFGIPKSTLYDRLNERSSYNLRGRPNRLKSKILDERTEQQMVEHIQHMESVGQRLNQSGILALATKLAHSSGTIAEGRSISRSWYKAFLGRWPNVKDVPDPIPKPQPEIPNYKQPKSREEFCLVIKSVIDKLKLHTKPHLIYKVDEFLINVDKKSSSCIPYAESRSQALDTTTVVSSVLLCANAIGLSLPPYFITKKKKKLNFLSGGMDGSSVKASETGLVSTSVLKDFLKEHFLPNAGKKDEDQVLLLYGDQANIVTPAMAEMTRGLGIVLYTLPEFTHSCKLDYFYPIRHALRKTCADFLEGRQSITSSDLPHLMYLAIVKAMTVKNIKSSFLRAGIYPVDEAIKVKGMKNSKNCPDAEP</sequence>
<proteinExistence type="predicted"/>
<gene>
    <name evidence="4" type="ORF">GSLYS_00009263001</name>
</gene>
<evidence type="ECO:0008006" key="6">
    <source>
        <dbReference type="Google" id="ProtNLM"/>
    </source>
</evidence>
<accession>A0AAV2HP71</accession>
<name>A0AAV2HP71_LYMST</name>
<feature type="region of interest" description="Disordered" evidence="1">
    <location>
        <begin position="23"/>
        <end position="106"/>
    </location>
</feature>
<organism evidence="4 5">
    <name type="scientific">Lymnaea stagnalis</name>
    <name type="common">Great pond snail</name>
    <name type="synonym">Helix stagnalis</name>
    <dbReference type="NCBI Taxonomy" id="6523"/>
    <lineage>
        <taxon>Eukaryota</taxon>
        <taxon>Metazoa</taxon>
        <taxon>Spiralia</taxon>
        <taxon>Lophotrochozoa</taxon>
        <taxon>Mollusca</taxon>
        <taxon>Gastropoda</taxon>
        <taxon>Heterobranchia</taxon>
        <taxon>Euthyneura</taxon>
        <taxon>Panpulmonata</taxon>
        <taxon>Hygrophila</taxon>
        <taxon>Lymnaeoidea</taxon>
        <taxon>Lymnaeidae</taxon>
        <taxon>Lymnaea</taxon>
    </lineage>
</organism>
<keyword evidence="5" id="KW-1185">Reference proteome</keyword>
<dbReference type="InterPro" id="IPR004875">
    <property type="entry name" value="DDE_SF_endonuclease_dom"/>
</dbReference>
<feature type="compositionally biased region" description="Acidic residues" evidence="1">
    <location>
        <begin position="57"/>
        <end position="85"/>
    </location>
</feature>
<dbReference type="Pfam" id="PF03184">
    <property type="entry name" value="DDE_1"/>
    <property type="match status" value="1"/>
</dbReference>
<evidence type="ECO:0000259" key="2">
    <source>
        <dbReference type="Pfam" id="PF03184"/>
    </source>
</evidence>
<dbReference type="EMBL" id="CAXITT010000197">
    <property type="protein sequence ID" value="CAL1535303.1"/>
    <property type="molecule type" value="Genomic_DNA"/>
</dbReference>
<dbReference type="InterPro" id="IPR007889">
    <property type="entry name" value="HTH_Psq"/>
</dbReference>
<reference evidence="4 5" key="1">
    <citation type="submission" date="2024-04" db="EMBL/GenBank/DDBJ databases">
        <authorList>
            <consortium name="Genoscope - CEA"/>
            <person name="William W."/>
        </authorList>
    </citation>
    <scope>NUCLEOTIDE SEQUENCE [LARGE SCALE GENOMIC DNA]</scope>
</reference>
<feature type="domain" description="HTH psq-type" evidence="3">
    <location>
        <begin position="121"/>
        <end position="159"/>
    </location>
</feature>